<comment type="subcellular location">
    <subcellularLocation>
        <location evidence="1">Cytoplasm</location>
    </subcellularLocation>
</comment>
<protein>
    <submittedName>
        <fullName evidence="6">Leucine-rich repeat-containing protein 32-like</fullName>
    </submittedName>
</protein>
<organism evidence="5 6">
    <name type="scientific">Priapulus caudatus</name>
    <name type="common">Priapulid worm</name>
    <dbReference type="NCBI Taxonomy" id="37621"/>
    <lineage>
        <taxon>Eukaryota</taxon>
        <taxon>Metazoa</taxon>
        <taxon>Ecdysozoa</taxon>
        <taxon>Scalidophora</taxon>
        <taxon>Priapulida</taxon>
        <taxon>Priapulimorpha</taxon>
        <taxon>Priapulimorphida</taxon>
        <taxon>Priapulidae</taxon>
        <taxon>Priapulus</taxon>
    </lineage>
</organism>
<dbReference type="Pfam" id="PF13516">
    <property type="entry name" value="LRR_6"/>
    <property type="match status" value="1"/>
</dbReference>
<evidence type="ECO:0000256" key="2">
    <source>
        <dbReference type="ARBA" id="ARBA00022490"/>
    </source>
</evidence>
<dbReference type="InterPro" id="IPR003591">
    <property type="entry name" value="Leu-rich_rpt_typical-subtyp"/>
</dbReference>
<evidence type="ECO:0000256" key="4">
    <source>
        <dbReference type="ARBA" id="ARBA00022737"/>
    </source>
</evidence>
<keyword evidence="2" id="KW-0963">Cytoplasm</keyword>
<sequence length="508" mass="56879">MHYGQADIFNGFVSLRELDLSLSDVRGITLSTEAFLQLQVLNLAYNNLCDADILALGKLKCIRILNLSSNQLSTLPENLAVRDWHGGSAYFRSLEELTLESNYLSGESTFFCLAGLPRLKHLNLRGNGLCAVPHLSIKDSCFKADEVKGLTVLHKKVNKGTQKATRHTTITALSNQGLHDSNDAQAFVSRSAQYIGAMNYLGLSLQVVKHAVTPACIKPHSHESKETITTNLQLKQKNSESSGIAQEKQPTENLGLLKNENEEHYINISKPAFPCLQYLDLSCNKVRDEKCLLAIASYPMLTELVLYGNPLATNTKGCPPLLEHCLANRLGITIVREKPMPESRVHLQTRNVMSRQVKKKIHSVPDKSLMLKQDQIECISGKEISPEKYSGTEITEIMTFNYAPDHPHVTCSHQPRQPSYHQQQCPGDLVNKFERTQEVLATQTFAPSQDMNLDSIMDKHPSSKEYKDAMRLLQRVQTKYYSACNSSVQYSRKARAFAEINAYTPVSE</sequence>
<dbReference type="SMART" id="SM00369">
    <property type="entry name" value="LRR_TYP"/>
    <property type="match status" value="2"/>
</dbReference>
<dbReference type="SUPFAM" id="SSF52047">
    <property type="entry name" value="RNI-like"/>
    <property type="match status" value="1"/>
</dbReference>
<evidence type="ECO:0000313" key="5">
    <source>
        <dbReference type="Proteomes" id="UP000695022"/>
    </source>
</evidence>
<dbReference type="GeneID" id="106806843"/>
<dbReference type="RefSeq" id="XP_014664455.1">
    <property type="nucleotide sequence ID" value="XM_014808969.1"/>
</dbReference>
<accession>A0ABM1DWY4</accession>
<dbReference type="InterPro" id="IPR001611">
    <property type="entry name" value="Leu-rich_rpt"/>
</dbReference>
<evidence type="ECO:0000256" key="1">
    <source>
        <dbReference type="ARBA" id="ARBA00004496"/>
    </source>
</evidence>
<keyword evidence="4" id="KW-0677">Repeat</keyword>
<evidence type="ECO:0000313" key="6">
    <source>
        <dbReference type="RefSeq" id="XP_014664455.1"/>
    </source>
</evidence>
<dbReference type="PANTHER" id="PTHR22710">
    <property type="entry name" value="X-RAY RADIATION RESISTANCE ASSOCIATED PROTEIN 1 XRRA1"/>
    <property type="match status" value="1"/>
</dbReference>
<dbReference type="InterPro" id="IPR032675">
    <property type="entry name" value="LRR_dom_sf"/>
</dbReference>
<proteinExistence type="predicted"/>
<evidence type="ECO:0000256" key="3">
    <source>
        <dbReference type="ARBA" id="ARBA00022614"/>
    </source>
</evidence>
<dbReference type="Gene3D" id="3.80.10.10">
    <property type="entry name" value="Ribonuclease Inhibitor"/>
    <property type="match status" value="2"/>
</dbReference>
<dbReference type="Pfam" id="PF00560">
    <property type="entry name" value="LRR_1"/>
    <property type="match status" value="1"/>
</dbReference>
<gene>
    <name evidence="6" type="primary">LOC106806843</name>
</gene>
<dbReference type="Proteomes" id="UP000695022">
    <property type="component" value="Unplaced"/>
</dbReference>
<name>A0ABM1DWY4_PRICU</name>
<keyword evidence="3" id="KW-0433">Leucine-rich repeat</keyword>
<reference evidence="6" key="1">
    <citation type="submission" date="2025-08" db="UniProtKB">
        <authorList>
            <consortium name="RefSeq"/>
        </authorList>
    </citation>
    <scope>IDENTIFICATION</scope>
</reference>
<dbReference type="PANTHER" id="PTHR22710:SF2">
    <property type="entry name" value="X-RAY RADIATION RESISTANCE-ASSOCIATED PROTEIN 1"/>
    <property type="match status" value="1"/>
</dbReference>
<keyword evidence="5" id="KW-1185">Reference proteome</keyword>